<feature type="region of interest" description="Disordered" evidence="1">
    <location>
        <begin position="438"/>
        <end position="509"/>
    </location>
</feature>
<accession>A0AAV5LH95</accession>
<feature type="compositionally biased region" description="Polar residues" evidence="1">
    <location>
        <begin position="462"/>
        <end position="472"/>
    </location>
</feature>
<comment type="caution">
    <text evidence="2">The sequence shown here is derived from an EMBL/GenBank/DDBJ whole genome shotgun (WGS) entry which is preliminary data.</text>
</comment>
<name>A0AAV5LH95_9ROSI</name>
<evidence type="ECO:0000313" key="3">
    <source>
        <dbReference type="Proteomes" id="UP001054252"/>
    </source>
</evidence>
<sequence>MAAAQPAMEDKASSGKLDKKGSRCMIDCRDIVKMEILLEEQVQAPKRPEDVDVDIINCIKETDIRPAEIEDPDATECSSSFADTTSDTEKHSGPSDAEEESQFFGDEAFGSAYDAFSNVLQMRKKKLTSHWRSFIRPLMWRCKWTELRIKEIESQALKYSRELEAYNQAKHSLINQCIPAGFSSKSLPYPNQYCRKKFIKRRKRKKVEETTDITSYMSRHNLFSYLEKKKSNQDSTADDFTNAVITDQHAECSENFGINNDQMLLELGDGDDNSLERVLWNIETAHSHIQKLRNKLDMILSKNASKFSSSENLSLLAPCEAQTSSGPSPTFSAGNGDVMSVGAMYNAIQHNVDYDITDFVMPGSAVSSYREAFHVPDIIESTVGLLSSADVTFHQAQIGDLCEDIVDNVLIHNEGVHHGDTNTFVTTNNQSVEKLREPENVEHGKTTVPSLLTSEPDPVAKTTMSQEQSTLRTCLASDINFPKNKRKRGERKAGSGGWNKKHSGDPDSQ</sequence>
<proteinExistence type="predicted"/>
<dbReference type="PANTHER" id="PTHR34057">
    <property type="entry name" value="ELONGATION FACTOR"/>
    <property type="match status" value="1"/>
</dbReference>
<protein>
    <submittedName>
        <fullName evidence="2">Uncharacterized protein</fullName>
    </submittedName>
</protein>
<dbReference type="PANTHER" id="PTHR34057:SF1">
    <property type="entry name" value="ELONGATION FACTOR"/>
    <property type="match status" value="1"/>
</dbReference>
<dbReference type="EMBL" id="BPVZ01000115">
    <property type="protein sequence ID" value="GKV36202.1"/>
    <property type="molecule type" value="Genomic_DNA"/>
</dbReference>
<dbReference type="Proteomes" id="UP001054252">
    <property type="component" value="Unassembled WGS sequence"/>
</dbReference>
<feature type="region of interest" description="Disordered" evidence="1">
    <location>
        <begin position="67"/>
        <end position="101"/>
    </location>
</feature>
<dbReference type="CDD" id="cd11650">
    <property type="entry name" value="AT4G37440_like"/>
    <property type="match status" value="1"/>
</dbReference>
<evidence type="ECO:0000313" key="2">
    <source>
        <dbReference type="EMBL" id="GKV36202.1"/>
    </source>
</evidence>
<dbReference type="AlphaFoldDB" id="A0AAV5LH95"/>
<organism evidence="2 3">
    <name type="scientific">Rubroshorea leprosula</name>
    <dbReference type="NCBI Taxonomy" id="152421"/>
    <lineage>
        <taxon>Eukaryota</taxon>
        <taxon>Viridiplantae</taxon>
        <taxon>Streptophyta</taxon>
        <taxon>Embryophyta</taxon>
        <taxon>Tracheophyta</taxon>
        <taxon>Spermatophyta</taxon>
        <taxon>Magnoliopsida</taxon>
        <taxon>eudicotyledons</taxon>
        <taxon>Gunneridae</taxon>
        <taxon>Pentapetalae</taxon>
        <taxon>rosids</taxon>
        <taxon>malvids</taxon>
        <taxon>Malvales</taxon>
        <taxon>Dipterocarpaceae</taxon>
        <taxon>Rubroshorea</taxon>
    </lineage>
</organism>
<gene>
    <name evidence="2" type="ORF">SLEP1_g44357</name>
</gene>
<evidence type="ECO:0000256" key="1">
    <source>
        <dbReference type="SAM" id="MobiDB-lite"/>
    </source>
</evidence>
<dbReference type="InterPro" id="IPR038745">
    <property type="entry name" value="AT4G37440-like"/>
</dbReference>
<reference evidence="2 3" key="1">
    <citation type="journal article" date="2021" name="Commun. Biol.">
        <title>The genome of Shorea leprosula (Dipterocarpaceae) highlights the ecological relevance of drought in aseasonal tropical rainforests.</title>
        <authorList>
            <person name="Ng K.K.S."/>
            <person name="Kobayashi M.J."/>
            <person name="Fawcett J.A."/>
            <person name="Hatakeyama M."/>
            <person name="Paape T."/>
            <person name="Ng C.H."/>
            <person name="Ang C.C."/>
            <person name="Tnah L.H."/>
            <person name="Lee C.T."/>
            <person name="Nishiyama T."/>
            <person name="Sese J."/>
            <person name="O'Brien M.J."/>
            <person name="Copetti D."/>
            <person name="Mohd Noor M.I."/>
            <person name="Ong R.C."/>
            <person name="Putra M."/>
            <person name="Sireger I.Z."/>
            <person name="Indrioko S."/>
            <person name="Kosugi Y."/>
            <person name="Izuno A."/>
            <person name="Isagi Y."/>
            <person name="Lee S.L."/>
            <person name="Shimizu K.K."/>
        </authorList>
    </citation>
    <scope>NUCLEOTIDE SEQUENCE [LARGE SCALE GENOMIC DNA]</scope>
    <source>
        <strain evidence="2">214</strain>
    </source>
</reference>
<keyword evidence="3" id="KW-1185">Reference proteome</keyword>
<feature type="compositionally biased region" description="Polar residues" evidence="1">
    <location>
        <begin position="76"/>
        <end position="85"/>
    </location>
</feature>